<comment type="similarity">
    <text evidence="1 3">Belongs to the UPF0122 family.</text>
</comment>
<dbReference type="InterPro" id="IPR013324">
    <property type="entry name" value="RNA_pol_sigma_r3/r4-like"/>
</dbReference>
<dbReference type="Gene3D" id="1.10.10.10">
    <property type="entry name" value="Winged helix-like DNA-binding domain superfamily/Winged helix DNA-binding domain"/>
    <property type="match status" value="1"/>
</dbReference>
<dbReference type="SUPFAM" id="SSF88659">
    <property type="entry name" value="Sigma3 and sigma4 domains of RNA polymerase sigma factors"/>
    <property type="match status" value="1"/>
</dbReference>
<evidence type="ECO:0000313" key="4">
    <source>
        <dbReference type="EMBL" id="WAJ25892.1"/>
    </source>
</evidence>
<evidence type="ECO:0000256" key="1">
    <source>
        <dbReference type="ARBA" id="ARBA00008720"/>
    </source>
</evidence>
<proteinExistence type="inferred from homology"/>
<evidence type="ECO:0000256" key="2">
    <source>
        <dbReference type="ARBA" id="ARBA00024764"/>
    </source>
</evidence>
<dbReference type="EMBL" id="CP113524">
    <property type="protein sequence ID" value="WAJ25892.1"/>
    <property type="molecule type" value="Genomic_DNA"/>
</dbReference>
<name>A0ABY7AHG7_9FIRM</name>
<dbReference type="InterPro" id="IPR036388">
    <property type="entry name" value="WH-like_DNA-bd_sf"/>
</dbReference>
<reference evidence="4" key="1">
    <citation type="submission" date="2022-11" db="EMBL/GenBank/DDBJ databases">
        <title>Lacrimispora xylanolytica sy1, complete genome.</title>
        <authorList>
            <person name="Choi S."/>
        </authorList>
    </citation>
    <scope>NUCLEOTIDE SEQUENCE</scope>
    <source>
        <strain evidence="4">Sy1</strain>
    </source>
</reference>
<accession>A0ABY7AHG7</accession>
<dbReference type="GO" id="GO:0003677">
    <property type="term" value="F:DNA binding"/>
    <property type="evidence" value="ECO:0007669"/>
    <property type="project" value="UniProtKB-KW"/>
</dbReference>
<dbReference type="Proteomes" id="UP001163115">
    <property type="component" value="Chromosome"/>
</dbReference>
<evidence type="ECO:0000256" key="3">
    <source>
        <dbReference type="HAMAP-Rule" id="MF_00245"/>
    </source>
</evidence>
<evidence type="ECO:0000313" key="5">
    <source>
        <dbReference type="Proteomes" id="UP001163115"/>
    </source>
</evidence>
<keyword evidence="4" id="KW-0238">DNA-binding</keyword>
<dbReference type="Pfam" id="PF04297">
    <property type="entry name" value="UPF0122"/>
    <property type="match status" value="1"/>
</dbReference>
<protein>
    <recommendedName>
        <fullName evidence="3">UPF0122 protein OW255_10410</fullName>
    </recommendedName>
</protein>
<dbReference type="RefSeq" id="WP_024835979.1">
    <property type="nucleotide sequence ID" value="NZ_CP113524.1"/>
</dbReference>
<dbReference type="PANTHER" id="PTHR40083">
    <property type="entry name" value="UPF0122 PROTEIN CBO2450/CLC_2298"/>
    <property type="match status" value="1"/>
</dbReference>
<dbReference type="NCBIfam" id="NF045758">
    <property type="entry name" value="YlxM"/>
    <property type="match status" value="1"/>
</dbReference>
<gene>
    <name evidence="4" type="ORF">OW255_10410</name>
</gene>
<dbReference type="InterPro" id="IPR007394">
    <property type="entry name" value="UPF0122"/>
</dbReference>
<dbReference type="PANTHER" id="PTHR40083:SF1">
    <property type="entry name" value="UPF0122 PROTEIN YLXM"/>
    <property type="match status" value="1"/>
</dbReference>
<sequence>MEKIARQGLLYDFYGALLTEHQRHIYEDVVFYDLSLSEIAEEQGISRQGVHDLIKRCNKILEGYEEKLHLVDKFERTKKLAREIQSLTKEFSEKRDMELIHRIKEISGEIIELEAH</sequence>
<dbReference type="InterPro" id="IPR054831">
    <property type="entry name" value="UPF0122_fam_protein"/>
</dbReference>
<organism evidence="4 5">
    <name type="scientific">Lacrimispora xylanolytica</name>
    <dbReference type="NCBI Taxonomy" id="29375"/>
    <lineage>
        <taxon>Bacteria</taxon>
        <taxon>Bacillati</taxon>
        <taxon>Bacillota</taxon>
        <taxon>Clostridia</taxon>
        <taxon>Lachnospirales</taxon>
        <taxon>Lachnospiraceae</taxon>
        <taxon>Lacrimispora</taxon>
    </lineage>
</organism>
<keyword evidence="5" id="KW-1185">Reference proteome</keyword>
<dbReference type="HAMAP" id="MF_00245">
    <property type="entry name" value="UPF0122"/>
    <property type="match status" value="1"/>
</dbReference>
<comment type="function">
    <text evidence="2 3">Might take part in the signal recognition particle (SRP) pathway. This is inferred from the conservation of its genetic proximity to ftsY/ffh. May be a regulatory protein.</text>
</comment>